<sequence length="160" mass="18499">MRARLDVVRKENEKLEDRLIFLAFKSLINFLSSEEASSLIEESIIGASMKINGDVFMKQLEKQWPKVRMKLNSLSSIINVERKIGFLLRTFENSYYYVLISSSSSMLLTTVSLLMYALGFDFSSMFVAGLSTAVVIISIYYEKKMIDGFSEYFKVYSKYY</sequence>
<keyword evidence="3" id="KW-1185">Reference proteome</keyword>
<dbReference type="Proteomes" id="UP000470772">
    <property type="component" value="Unassembled WGS sequence"/>
</dbReference>
<name>A0A6A9QTQ6_SULME</name>
<reference evidence="2 3" key="1">
    <citation type="submission" date="2019-10" db="EMBL/GenBank/DDBJ databases">
        <title>Sequencing and Assembly of Multiple Reported Metal-Biooxidizing Members of the Extremely Thermoacidophilic Archaeal Family Sulfolobaceae.</title>
        <authorList>
            <person name="Counts J.A."/>
            <person name="Kelly R.M."/>
        </authorList>
    </citation>
    <scope>NUCLEOTIDE SEQUENCE [LARGE SCALE GENOMIC DNA]</scope>
    <source>
        <strain evidence="2 3">DSM 6482</strain>
    </source>
</reference>
<dbReference type="RefSeq" id="WP_156016749.1">
    <property type="nucleotide sequence ID" value="NZ_WGGD01000005.1"/>
</dbReference>
<keyword evidence="1" id="KW-0472">Membrane</keyword>
<dbReference type="EMBL" id="WGGD01000005">
    <property type="protein sequence ID" value="MUN29163.1"/>
    <property type="molecule type" value="Genomic_DNA"/>
</dbReference>
<feature type="transmembrane region" description="Helical" evidence="1">
    <location>
        <begin position="95"/>
        <end position="116"/>
    </location>
</feature>
<protein>
    <submittedName>
        <fullName evidence="2">Uncharacterized protein</fullName>
    </submittedName>
</protein>
<keyword evidence="1" id="KW-0812">Transmembrane</keyword>
<evidence type="ECO:0000256" key="1">
    <source>
        <dbReference type="SAM" id="Phobius"/>
    </source>
</evidence>
<accession>A0A6A9QTQ6</accession>
<dbReference type="AlphaFoldDB" id="A0A6A9QTQ6"/>
<comment type="caution">
    <text evidence="2">The sequence shown here is derived from an EMBL/GenBank/DDBJ whole genome shotgun (WGS) entry which is preliminary data.</text>
</comment>
<feature type="transmembrane region" description="Helical" evidence="1">
    <location>
        <begin position="122"/>
        <end position="141"/>
    </location>
</feature>
<gene>
    <name evidence="2" type="ORF">GC250_06900</name>
</gene>
<evidence type="ECO:0000313" key="2">
    <source>
        <dbReference type="EMBL" id="MUN29163.1"/>
    </source>
</evidence>
<evidence type="ECO:0000313" key="3">
    <source>
        <dbReference type="Proteomes" id="UP000470772"/>
    </source>
</evidence>
<proteinExistence type="predicted"/>
<organism evidence="2 3">
    <name type="scientific">Sulfuracidifex metallicus DSM 6482 = JCM 9184</name>
    <dbReference type="NCBI Taxonomy" id="523847"/>
    <lineage>
        <taxon>Archaea</taxon>
        <taxon>Thermoproteota</taxon>
        <taxon>Thermoprotei</taxon>
        <taxon>Sulfolobales</taxon>
        <taxon>Sulfolobaceae</taxon>
        <taxon>Sulfuracidifex</taxon>
    </lineage>
</organism>
<keyword evidence="1" id="KW-1133">Transmembrane helix</keyword>